<feature type="short sequence motif" description="GXGXXG" evidence="4">
    <location>
        <begin position="8"/>
        <end position="13"/>
    </location>
</feature>
<feature type="short sequence motif" description="DGA/G" evidence="4">
    <location>
        <begin position="186"/>
        <end position="188"/>
    </location>
</feature>
<feature type="short sequence motif" description="GXSXG" evidence="4">
    <location>
        <begin position="35"/>
        <end position="39"/>
    </location>
</feature>
<accession>A0A7G9W876</accession>
<feature type="active site" description="Proton acceptor" evidence="4">
    <location>
        <position position="186"/>
    </location>
</feature>
<gene>
    <name evidence="6" type="ORF">HYG86_08930</name>
</gene>
<dbReference type="AlphaFoldDB" id="A0A7G9W876"/>
<dbReference type="PROSITE" id="PS51635">
    <property type="entry name" value="PNPLA"/>
    <property type="match status" value="1"/>
</dbReference>
<keyword evidence="2 4" id="KW-0442">Lipid degradation</keyword>
<dbReference type="InterPro" id="IPR016035">
    <property type="entry name" value="Acyl_Trfase/lysoPLipase"/>
</dbReference>
<dbReference type="PANTHER" id="PTHR14226">
    <property type="entry name" value="NEUROPATHY TARGET ESTERASE/SWISS CHEESE D.MELANOGASTER"/>
    <property type="match status" value="1"/>
</dbReference>
<dbReference type="InterPro" id="IPR050301">
    <property type="entry name" value="NTE"/>
</dbReference>
<evidence type="ECO:0000313" key="6">
    <source>
        <dbReference type="EMBL" id="QNO14888.1"/>
    </source>
</evidence>
<dbReference type="Gene3D" id="3.40.1090.10">
    <property type="entry name" value="Cytosolic phospholipase A2 catalytic domain"/>
    <property type="match status" value="1"/>
</dbReference>
<evidence type="ECO:0000256" key="4">
    <source>
        <dbReference type="PROSITE-ProRule" id="PRU01161"/>
    </source>
</evidence>
<dbReference type="Pfam" id="PF01734">
    <property type="entry name" value="Patatin"/>
    <property type="match status" value="1"/>
</dbReference>
<evidence type="ECO:0000313" key="7">
    <source>
        <dbReference type="Proteomes" id="UP000516160"/>
    </source>
</evidence>
<keyword evidence="7" id="KW-1185">Reference proteome</keyword>
<organism evidence="6 7">
    <name type="scientific">Alkalicella caledoniensis</name>
    <dbReference type="NCBI Taxonomy" id="2731377"/>
    <lineage>
        <taxon>Bacteria</taxon>
        <taxon>Bacillati</taxon>
        <taxon>Bacillota</taxon>
        <taxon>Clostridia</taxon>
        <taxon>Eubacteriales</taxon>
        <taxon>Proteinivoracaceae</taxon>
        <taxon>Alkalicella</taxon>
    </lineage>
</organism>
<dbReference type="GO" id="GO:0016042">
    <property type="term" value="P:lipid catabolic process"/>
    <property type="evidence" value="ECO:0007669"/>
    <property type="project" value="UniProtKB-UniRule"/>
</dbReference>
<keyword evidence="1 4" id="KW-0378">Hydrolase</keyword>
<name>A0A7G9W876_ALKCA</name>
<protein>
    <submittedName>
        <fullName evidence="6">Patatin-like phospholipase family protein</fullName>
    </submittedName>
</protein>
<proteinExistence type="predicted"/>
<dbReference type="PANTHER" id="PTHR14226:SF76">
    <property type="entry name" value="NTE FAMILY PROTEIN RSSA"/>
    <property type="match status" value="1"/>
</dbReference>
<evidence type="ECO:0000259" key="5">
    <source>
        <dbReference type="PROSITE" id="PS51635"/>
    </source>
</evidence>
<dbReference type="RefSeq" id="WP_213168964.1">
    <property type="nucleotide sequence ID" value="NZ_CP058559.1"/>
</dbReference>
<evidence type="ECO:0000256" key="3">
    <source>
        <dbReference type="ARBA" id="ARBA00023098"/>
    </source>
</evidence>
<reference evidence="6 7" key="1">
    <citation type="submission" date="2020-07" db="EMBL/GenBank/DDBJ databases">
        <title>Alkalicella. sp. LB2 genome.</title>
        <authorList>
            <person name="Postec A."/>
            <person name="Quemeneur M."/>
        </authorList>
    </citation>
    <scope>NUCLEOTIDE SEQUENCE [LARGE SCALE GENOMIC DNA]</scope>
    <source>
        <strain evidence="6 7">LB2</strain>
    </source>
</reference>
<dbReference type="InterPro" id="IPR002641">
    <property type="entry name" value="PNPLA_dom"/>
</dbReference>
<feature type="active site" description="Nucleophile" evidence="4">
    <location>
        <position position="37"/>
    </location>
</feature>
<dbReference type="EMBL" id="CP058559">
    <property type="protein sequence ID" value="QNO14888.1"/>
    <property type="molecule type" value="Genomic_DNA"/>
</dbReference>
<dbReference type="SUPFAM" id="SSF52151">
    <property type="entry name" value="FabD/lysophospholipase-like"/>
    <property type="match status" value="1"/>
</dbReference>
<feature type="domain" description="PNPLA" evidence="5">
    <location>
        <begin position="4"/>
        <end position="199"/>
    </location>
</feature>
<sequence length="286" mass="31399">MLGLSFSGGGQSGIAHIGVIKGIQLDGIYIGAVSGSSVGAIMAAAVALDMPYEALEKIALNLSKSDLLDIRPNLWNFIKLKVRVILGKFSFQDTAHWSLLEGERITKILRKIYGDIKISELIKPIAITAVDVNCGLDVIFTNKPELFKEFKGLVIDDIPLYLAVRSSIAIPLIYKGVNYKKCYFVDGGLTNNLPVNLASKLGAKKVISVEVASRPPFDNKVKDILDLGSRLITIAVDNSKYYTNPFIALEPELPDVSLGDFNETSRLIDGGYKSYLEKREKILKNY</sequence>
<evidence type="ECO:0000256" key="2">
    <source>
        <dbReference type="ARBA" id="ARBA00022963"/>
    </source>
</evidence>
<keyword evidence="3 4" id="KW-0443">Lipid metabolism</keyword>
<evidence type="ECO:0000256" key="1">
    <source>
        <dbReference type="ARBA" id="ARBA00022801"/>
    </source>
</evidence>
<dbReference type="KEGG" id="acae:HYG86_08930"/>
<dbReference type="GO" id="GO:0016787">
    <property type="term" value="F:hydrolase activity"/>
    <property type="evidence" value="ECO:0007669"/>
    <property type="project" value="UniProtKB-UniRule"/>
</dbReference>
<dbReference type="Proteomes" id="UP000516160">
    <property type="component" value="Chromosome"/>
</dbReference>